<dbReference type="InterPro" id="IPR014347">
    <property type="entry name" value="Tautomerase/MIF_sf"/>
</dbReference>
<dbReference type="Pfam" id="PF01361">
    <property type="entry name" value="Tautomerase"/>
    <property type="match status" value="1"/>
</dbReference>
<evidence type="ECO:0000256" key="1">
    <source>
        <dbReference type="ARBA" id="ARBA00006723"/>
    </source>
</evidence>
<dbReference type="InterPro" id="IPR004370">
    <property type="entry name" value="4-OT-like_dom"/>
</dbReference>
<accession>A0ABU9VMC3</accession>
<protein>
    <recommendedName>
        <fullName evidence="3">Tautomerase</fullName>
        <ecNumber evidence="3">5.3.2.-</ecNumber>
    </recommendedName>
</protein>
<dbReference type="PANTHER" id="PTHR35530">
    <property type="entry name" value="TAUTOMERASE-RELATED"/>
    <property type="match status" value="1"/>
</dbReference>
<dbReference type="RefSeq" id="WP_343131655.1">
    <property type="nucleotide sequence ID" value="NZ_JBCITK010000001.1"/>
</dbReference>
<evidence type="ECO:0000313" key="5">
    <source>
        <dbReference type="EMBL" id="MEN0645049.1"/>
    </source>
</evidence>
<dbReference type="SUPFAM" id="SSF55331">
    <property type="entry name" value="Tautomerase/MIF"/>
    <property type="match status" value="1"/>
</dbReference>
<comment type="caution">
    <text evidence="5">The sequence shown here is derived from an EMBL/GenBank/DDBJ whole genome shotgun (WGS) entry which is preliminary data.</text>
</comment>
<dbReference type="PANTHER" id="PTHR35530:SF1">
    <property type="entry name" value="2-HYDROXYMUCONATE TAUTOMERASE"/>
    <property type="match status" value="1"/>
</dbReference>
<keyword evidence="6" id="KW-1185">Reference proteome</keyword>
<evidence type="ECO:0000259" key="4">
    <source>
        <dbReference type="Pfam" id="PF01361"/>
    </source>
</evidence>
<feature type="domain" description="4-oxalocrotonate tautomerase-like" evidence="4">
    <location>
        <begin position="2"/>
        <end position="58"/>
    </location>
</feature>
<dbReference type="InterPro" id="IPR018191">
    <property type="entry name" value="4-OT"/>
</dbReference>
<dbReference type="GO" id="GO:0016853">
    <property type="term" value="F:isomerase activity"/>
    <property type="evidence" value="ECO:0007669"/>
    <property type="project" value="UniProtKB-KW"/>
</dbReference>
<reference evidence="5 6" key="1">
    <citation type="submission" date="2024-03" db="EMBL/GenBank/DDBJ databases">
        <title>Bacilli Hybrid Assemblies.</title>
        <authorList>
            <person name="Kovac J."/>
        </authorList>
    </citation>
    <scope>NUCLEOTIDE SEQUENCE [LARGE SCALE GENOMIC DNA]</scope>
    <source>
        <strain evidence="5 6">FSL R7-0666</strain>
    </source>
</reference>
<dbReference type="CDD" id="cd00491">
    <property type="entry name" value="4Oxalocrotonate_Tautomerase"/>
    <property type="match status" value="1"/>
</dbReference>
<dbReference type="EMBL" id="JBCITK010000001">
    <property type="protein sequence ID" value="MEN0645049.1"/>
    <property type="molecule type" value="Genomic_DNA"/>
</dbReference>
<dbReference type="NCBIfam" id="TIGR00013">
    <property type="entry name" value="taut"/>
    <property type="match status" value="1"/>
</dbReference>
<gene>
    <name evidence="5" type="ORF">MKY91_17970</name>
</gene>
<dbReference type="Proteomes" id="UP001418796">
    <property type="component" value="Unassembled WGS sequence"/>
</dbReference>
<keyword evidence="2 3" id="KW-0413">Isomerase</keyword>
<sequence length="63" mass="6998">MPIVTVKMLEGRNDDQKRALIEQVTSAVVETVDAPPENVTVIIEEMKHEHYGKAGKRPAIADQ</sequence>
<organism evidence="5 6">
    <name type="scientific">Alkalicoccobacillus gibsonii</name>
    <dbReference type="NCBI Taxonomy" id="79881"/>
    <lineage>
        <taxon>Bacteria</taxon>
        <taxon>Bacillati</taxon>
        <taxon>Bacillota</taxon>
        <taxon>Bacilli</taxon>
        <taxon>Bacillales</taxon>
        <taxon>Bacillaceae</taxon>
        <taxon>Alkalicoccobacillus</taxon>
    </lineage>
</organism>
<dbReference type="Gene3D" id="3.30.429.10">
    <property type="entry name" value="Macrophage Migration Inhibitory Factor"/>
    <property type="match status" value="1"/>
</dbReference>
<evidence type="ECO:0000256" key="2">
    <source>
        <dbReference type="ARBA" id="ARBA00023235"/>
    </source>
</evidence>
<evidence type="ECO:0000256" key="3">
    <source>
        <dbReference type="RuleBase" id="RU362032"/>
    </source>
</evidence>
<dbReference type="NCBIfam" id="NF002571">
    <property type="entry name" value="PRK02220.1"/>
    <property type="match status" value="1"/>
</dbReference>
<comment type="similarity">
    <text evidence="1 3">Belongs to the 4-oxalocrotonate tautomerase family.</text>
</comment>
<name>A0ABU9VMC3_9BACI</name>
<proteinExistence type="inferred from homology"/>
<evidence type="ECO:0000313" key="6">
    <source>
        <dbReference type="Proteomes" id="UP001418796"/>
    </source>
</evidence>
<dbReference type="EC" id="5.3.2.-" evidence="3"/>